<dbReference type="Proteomes" id="UP000281955">
    <property type="component" value="Unassembled WGS sequence"/>
</dbReference>
<evidence type="ECO:0000259" key="11">
    <source>
        <dbReference type="Pfam" id="PF08245"/>
    </source>
</evidence>
<dbReference type="SUPFAM" id="SSF63418">
    <property type="entry name" value="MurE/MurF N-terminal domain"/>
    <property type="match status" value="1"/>
</dbReference>
<evidence type="ECO:0000256" key="5">
    <source>
        <dbReference type="ARBA" id="ARBA00023306"/>
    </source>
</evidence>
<keyword evidence="7" id="KW-0067">ATP-binding</keyword>
<dbReference type="GO" id="GO:0000287">
    <property type="term" value="F:magnesium ion binding"/>
    <property type="evidence" value="ECO:0007669"/>
    <property type="project" value="UniProtKB-UniRule"/>
</dbReference>
<evidence type="ECO:0000256" key="1">
    <source>
        <dbReference type="ARBA" id="ARBA00005898"/>
    </source>
</evidence>
<dbReference type="InterPro" id="IPR000713">
    <property type="entry name" value="Mur_ligase_N"/>
</dbReference>
<gene>
    <name evidence="7" type="primary">murE</name>
    <name evidence="12" type="ORF">CLV35_2609</name>
</gene>
<evidence type="ECO:0000256" key="3">
    <source>
        <dbReference type="ARBA" id="ARBA00022960"/>
    </source>
</evidence>
<keyword evidence="7 12" id="KW-0436">Ligase</keyword>
<evidence type="ECO:0000313" key="13">
    <source>
        <dbReference type="Proteomes" id="UP000281955"/>
    </source>
</evidence>
<feature type="binding site" evidence="7">
    <location>
        <position position="389"/>
    </location>
    <ligand>
        <name>meso-2,6-diaminopimelate</name>
        <dbReference type="ChEBI" id="CHEBI:57791"/>
    </ligand>
</feature>
<dbReference type="GO" id="GO:0009252">
    <property type="term" value="P:peptidoglycan biosynthetic process"/>
    <property type="evidence" value="ECO:0007669"/>
    <property type="project" value="UniProtKB-UniRule"/>
</dbReference>
<feature type="binding site" evidence="7">
    <location>
        <begin position="158"/>
        <end position="159"/>
    </location>
    <ligand>
        <name>UDP-N-acetyl-alpha-D-muramoyl-L-alanyl-D-glutamate</name>
        <dbReference type="ChEBI" id="CHEBI:83900"/>
    </ligand>
</feature>
<dbReference type="Pfam" id="PF08245">
    <property type="entry name" value="Mur_ligase_M"/>
    <property type="match status" value="1"/>
</dbReference>
<feature type="binding site" evidence="7">
    <location>
        <position position="465"/>
    </location>
    <ligand>
        <name>meso-2,6-diaminopimelate</name>
        <dbReference type="ChEBI" id="CHEBI:57791"/>
    </ligand>
</feature>
<keyword evidence="7" id="KW-0963">Cytoplasm</keyword>
<dbReference type="InterPro" id="IPR013221">
    <property type="entry name" value="Mur_ligase_cen"/>
</dbReference>
<dbReference type="InterPro" id="IPR004101">
    <property type="entry name" value="Mur_ligase_C"/>
</dbReference>
<evidence type="ECO:0000256" key="6">
    <source>
        <dbReference type="ARBA" id="ARBA00023316"/>
    </source>
</evidence>
<keyword evidence="3 7" id="KW-0133">Cell shape</keyword>
<dbReference type="Gene3D" id="3.40.1390.10">
    <property type="entry name" value="MurE/MurF, N-terminal domain"/>
    <property type="match status" value="1"/>
</dbReference>
<dbReference type="InParanoid" id="A0A420XPI4"/>
<feature type="binding site" evidence="7">
    <location>
        <position position="185"/>
    </location>
    <ligand>
        <name>UDP-N-acetyl-alpha-D-muramoyl-L-alanyl-D-glutamate</name>
        <dbReference type="ChEBI" id="CHEBI:83900"/>
    </ligand>
</feature>
<dbReference type="GO" id="GO:0008765">
    <property type="term" value="F:UDP-N-acetylmuramoylalanyl-D-glutamate-2,6-diaminopimelate ligase activity"/>
    <property type="evidence" value="ECO:0007669"/>
    <property type="project" value="UniProtKB-UniRule"/>
</dbReference>
<feature type="modified residue" description="N6-carboxylysine" evidence="7">
    <location>
        <position position="225"/>
    </location>
</feature>
<feature type="binding site" evidence="7">
    <location>
        <position position="33"/>
    </location>
    <ligand>
        <name>UDP-N-acetyl-alpha-D-muramoyl-L-alanyl-D-glutamate</name>
        <dbReference type="ChEBI" id="CHEBI:83900"/>
    </ligand>
</feature>
<feature type="domain" description="Mur ligase C-terminal" evidence="10">
    <location>
        <begin position="338"/>
        <end position="467"/>
    </location>
</feature>
<dbReference type="SUPFAM" id="SSF53244">
    <property type="entry name" value="MurD-like peptide ligases, peptide-binding domain"/>
    <property type="match status" value="1"/>
</dbReference>
<evidence type="ECO:0000259" key="10">
    <source>
        <dbReference type="Pfam" id="PF02875"/>
    </source>
</evidence>
<keyword evidence="7" id="KW-0547">Nucleotide-binding</keyword>
<feature type="binding site" evidence="7">
    <location>
        <position position="31"/>
    </location>
    <ligand>
        <name>UDP-N-acetyl-alpha-D-muramoyl-L-alanyl-D-glutamate</name>
        <dbReference type="ChEBI" id="CHEBI:83900"/>
    </ligand>
</feature>
<dbReference type="Pfam" id="PF02875">
    <property type="entry name" value="Mur_ligase_C"/>
    <property type="match status" value="1"/>
</dbReference>
<dbReference type="GO" id="GO:0005737">
    <property type="term" value="C:cytoplasm"/>
    <property type="evidence" value="ECO:0007669"/>
    <property type="project" value="UniProtKB-SubCell"/>
</dbReference>
<evidence type="ECO:0000256" key="4">
    <source>
        <dbReference type="ARBA" id="ARBA00022984"/>
    </source>
</evidence>
<dbReference type="FunCoup" id="A0A420XPI4">
    <property type="interactions" value="272"/>
</dbReference>
<keyword evidence="13" id="KW-1185">Reference proteome</keyword>
<dbReference type="Pfam" id="PF01225">
    <property type="entry name" value="Mur_ligase"/>
    <property type="match status" value="1"/>
</dbReference>
<dbReference type="EC" id="6.3.2.13" evidence="7"/>
<comment type="catalytic activity">
    <reaction evidence="7">
        <text>UDP-N-acetyl-alpha-D-muramoyl-L-alanyl-D-glutamate + meso-2,6-diaminopimelate + ATP = UDP-N-acetyl-alpha-D-muramoyl-L-alanyl-gamma-D-glutamyl-meso-2,6-diaminopimelate + ADP + phosphate + H(+)</text>
        <dbReference type="Rhea" id="RHEA:23676"/>
        <dbReference type="ChEBI" id="CHEBI:15378"/>
        <dbReference type="ChEBI" id="CHEBI:30616"/>
        <dbReference type="ChEBI" id="CHEBI:43474"/>
        <dbReference type="ChEBI" id="CHEBI:57791"/>
        <dbReference type="ChEBI" id="CHEBI:83900"/>
        <dbReference type="ChEBI" id="CHEBI:83905"/>
        <dbReference type="ChEBI" id="CHEBI:456216"/>
        <dbReference type="EC" id="6.3.2.13"/>
    </reaction>
</comment>
<comment type="function">
    <text evidence="7">Catalyzes the addition of meso-diaminopimelic acid to the nucleotide precursor UDP-N-acetylmuramoyl-L-alanyl-D-glutamate (UMAG) in the biosynthesis of bacterial cell-wall peptidoglycan.</text>
</comment>
<dbReference type="NCBIfam" id="NF001124">
    <property type="entry name" value="PRK00139.1-2"/>
    <property type="match status" value="1"/>
</dbReference>
<comment type="pathway">
    <text evidence="7 8">Cell wall biogenesis; peptidoglycan biosynthesis.</text>
</comment>
<reference evidence="12 13" key="1">
    <citation type="submission" date="2018-10" db="EMBL/GenBank/DDBJ databases">
        <title>Genomic Encyclopedia of Archaeal and Bacterial Type Strains, Phase II (KMG-II): from individual species to whole genera.</title>
        <authorList>
            <person name="Goeker M."/>
        </authorList>
    </citation>
    <scope>NUCLEOTIDE SEQUENCE [LARGE SCALE GENOMIC DNA]</scope>
    <source>
        <strain evidence="12 13">RP-AC37</strain>
    </source>
</reference>
<dbReference type="GO" id="GO:0051301">
    <property type="term" value="P:cell division"/>
    <property type="evidence" value="ECO:0007669"/>
    <property type="project" value="UniProtKB-KW"/>
</dbReference>
<organism evidence="12 13">
    <name type="scientific">Motilibacter peucedani</name>
    <dbReference type="NCBI Taxonomy" id="598650"/>
    <lineage>
        <taxon>Bacteria</taxon>
        <taxon>Bacillati</taxon>
        <taxon>Actinomycetota</taxon>
        <taxon>Actinomycetes</taxon>
        <taxon>Motilibacterales</taxon>
        <taxon>Motilibacteraceae</taxon>
        <taxon>Motilibacter</taxon>
    </lineage>
</organism>
<evidence type="ECO:0000256" key="7">
    <source>
        <dbReference type="HAMAP-Rule" id="MF_00208"/>
    </source>
</evidence>
<dbReference type="PANTHER" id="PTHR23135">
    <property type="entry name" value="MUR LIGASE FAMILY MEMBER"/>
    <property type="match status" value="1"/>
</dbReference>
<accession>A0A420XPI4</accession>
<dbReference type="UniPathway" id="UPA00219"/>
<evidence type="ECO:0000313" key="12">
    <source>
        <dbReference type="EMBL" id="RKS74108.1"/>
    </source>
</evidence>
<evidence type="ECO:0000259" key="9">
    <source>
        <dbReference type="Pfam" id="PF01225"/>
    </source>
</evidence>
<keyword evidence="7" id="KW-0460">Magnesium</keyword>
<dbReference type="Gene3D" id="3.40.1190.10">
    <property type="entry name" value="Mur-like, catalytic domain"/>
    <property type="match status" value="1"/>
</dbReference>
<feature type="domain" description="Mur ligase central" evidence="11">
    <location>
        <begin position="114"/>
        <end position="316"/>
    </location>
</feature>
<dbReference type="NCBIfam" id="TIGR01085">
    <property type="entry name" value="murE"/>
    <property type="match status" value="1"/>
</dbReference>
<comment type="PTM">
    <text evidence="7">Carboxylation is probably crucial for Mg(2+) binding and, consequently, for the gamma-phosphate positioning of ATP.</text>
</comment>
<evidence type="ECO:0000256" key="2">
    <source>
        <dbReference type="ARBA" id="ARBA00022618"/>
    </source>
</evidence>
<comment type="caution">
    <text evidence="7">Lacks conserved residue(s) required for the propagation of feature annotation.</text>
</comment>
<protein>
    <recommendedName>
        <fullName evidence="7">UDP-N-acetylmuramoyl-L-alanyl-D-glutamate--2,6-diaminopimelate ligase</fullName>
        <ecNumber evidence="7">6.3.2.13</ecNumber>
    </recommendedName>
    <alternativeName>
        <fullName evidence="7">Meso-A2pm-adding enzyme</fullName>
    </alternativeName>
    <alternativeName>
        <fullName evidence="7">Meso-diaminopimelate-adding enzyme</fullName>
    </alternativeName>
    <alternativeName>
        <fullName evidence="7">UDP-MurNAc-L-Ala-D-Glu:meso-diaminopimelate ligase</fullName>
    </alternativeName>
    <alternativeName>
        <fullName evidence="7">UDP-MurNAc-tripeptide synthetase</fullName>
    </alternativeName>
    <alternativeName>
        <fullName evidence="7">UDP-N-acetylmuramyl-tripeptide synthetase</fullName>
    </alternativeName>
</protein>
<proteinExistence type="inferred from homology"/>
<dbReference type="Gene3D" id="3.90.190.20">
    <property type="entry name" value="Mur ligase, C-terminal domain"/>
    <property type="match status" value="1"/>
</dbReference>
<keyword evidence="4 7" id="KW-0573">Peptidoglycan synthesis</keyword>
<comment type="similarity">
    <text evidence="1 7">Belongs to the MurCDEF family. MurE subfamily.</text>
</comment>
<keyword evidence="2 7" id="KW-0132">Cell division</keyword>
<dbReference type="EMBL" id="RBWV01000012">
    <property type="protein sequence ID" value="RKS74108.1"/>
    <property type="molecule type" value="Genomic_DNA"/>
</dbReference>
<dbReference type="GO" id="GO:0008360">
    <property type="term" value="P:regulation of cell shape"/>
    <property type="evidence" value="ECO:0007669"/>
    <property type="project" value="UniProtKB-KW"/>
</dbReference>
<comment type="cofactor">
    <cofactor evidence="7">
        <name>Mg(2+)</name>
        <dbReference type="ChEBI" id="CHEBI:18420"/>
    </cofactor>
</comment>
<dbReference type="AlphaFoldDB" id="A0A420XPI4"/>
<dbReference type="NCBIfam" id="NF001126">
    <property type="entry name" value="PRK00139.1-4"/>
    <property type="match status" value="1"/>
</dbReference>
<keyword evidence="6 7" id="KW-0961">Cell wall biogenesis/degradation</keyword>
<feature type="binding site" evidence="7">
    <location>
        <position position="469"/>
    </location>
    <ligand>
        <name>meso-2,6-diaminopimelate</name>
        <dbReference type="ChEBI" id="CHEBI:57791"/>
    </ligand>
</feature>
<name>A0A420XPI4_9ACTN</name>
<feature type="domain" description="Mur ligase N-terminal catalytic" evidence="9">
    <location>
        <begin position="26"/>
        <end position="102"/>
    </location>
</feature>
<feature type="binding site" evidence="7">
    <location>
        <position position="193"/>
    </location>
    <ligand>
        <name>UDP-N-acetyl-alpha-D-muramoyl-L-alanyl-D-glutamate</name>
        <dbReference type="ChEBI" id="CHEBI:83900"/>
    </ligand>
</feature>
<evidence type="ECO:0000256" key="8">
    <source>
        <dbReference type="RuleBase" id="RU004135"/>
    </source>
</evidence>
<dbReference type="GO" id="GO:0071555">
    <property type="term" value="P:cell wall organization"/>
    <property type="evidence" value="ECO:0007669"/>
    <property type="project" value="UniProtKB-KW"/>
</dbReference>
<comment type="subcellular location">
    <subcellularLocation>
        <location evidence="7 8">Cytoplasm</location>
    </subcellularLocation>
</comment>
<feature type="binding site" evidence="7">
    <location>
        <begin position="116"/>
        <end position="122"/>
    </location>
    <ligand>
        <name>ATP</name>
        <dbReference type="ChEBI" id="CHEBI:30616"/>
    </ligand>
</feature>
<sequence length="499" mass="50757">MPSSPGPRPAGVLPRALGELTAGVAVSGVTLDSRAVRPGDLYAALPGTTSHGAQFAAQAVAAGAVVVLTDPAGEAAARATGVPVVVVPSPREVLGALAAEVYGQPARDLLTLGVTGTSGKTTTAYLLDAGLHAAGRTTGLVGTVETRIADEVLPSSLTTPEAPDLQALLAVMRERGCSALTMEVSSHALALGRVDGTVYDVAAFTNLGRDHLDFHPTLEDYFAAKALLFTPAHARRAVVCVDSDGGSRMAATARDAGLEVVTVSSGHRPADWRAEEVELGPWGSRFVASAEQLRVPVEVALPGAYNVANALLALATLEQAGVDVRVAAGGIGAVRVPGRMERVADGGSGVVGLVDYAHKPDAVEAALTAVRSSVGSGRIVAVLGAGGDRDRAKRPLMGAAAARLADVVVVTDDNPRSEDPTAIRAAVLEGAATGTAQVLEVGDRRAAIEQAVAHARPGDVVVVLGKGHEKGQLVRGELTPFDDRTELERALSATAGVRA</sequence>
<comment type="caution">
    <text evidence="12">The sequence shown here is derived from an EMBL/GenBank/DDBJ whole genome shotgun (WGS) entry which is preliminary data.</text>
</comment>
<dbReference type="InterPro" id="IPR005761">
    <property type="entry name" value="UDP-N-AcMur-Glu-dNH2Pim_ligase"/>
</dbReference>
<keyword evidence="5 7" id="KW-0131">Cell cycle</keyword>
<dbReference type="PANTHER" id="PTHR23135:SF4">
    <property type="entry name" value="UDP-N-ACETYLMURAMOYL-L-ALANYL-D-GLUTAMATE--2,6-DIAMINOPIMELATE LIGASE MURE HOMOLOG, CHLOROPLASTIC"/>
    <property type="match status" value="1"/>
</dbReference>
<dbReference type="GO" id="GO:0005524">
    <property type="term" value="F:ATP binding"/>
    <property type="evidence" value="ECO:0007669"/>
    <property type="project" value="UniProtKB-UniRule"/>
</dbReference>
<dbReference type="RefSeq" id="WP_121193871.1">
    <property type="nucleotide sequence ID" value="NZ_RBWV01000012.1"/>
</dbReference>
<dbReference type="OrthoDB" id="9800958at2"/>
<dbReference type="InterPro" id="IPR035911">
    <property type="entry name" value="MurE/MurF_N"/>
</dbReference>
<dbReference type="InterPro" id="IPR036565">
    <property type="entry name" value="Mur-like_cat_sf"/>
</dbReference>
<feature type="binding site" evidence="7">
    <location>
        <begin position="413"/>
        <end position="416"/>
    </location>
    <ligand>
        <name>meso-2,6-diaminopimelate</name>
        <dbReference type="ChEBI" id="CHEBI:57791"/>
    </ligand>
</feature>
<dbReference type="SUPFAM" id="SSF53623">
    <property type="entry name" value="MurD-like peptide ligases, catalytic domain"/>
    <property type="match status" value="1"/>
</dbReference>
<dbReference type="InterPro" id="IPR036615">
    <property type="entry name" value="Mur_ligase_C_dom_sf"/>
</dbReference>
<feature type="short sequence motif" description="Meso-diaminopimelate recognition motif" evidence="7">
    <location>
        <begin position="413"/>
        <end position="416"/>
    </location>
</feature>
<dbReference type="HAMAP" id="MF_00208">
    <property type="entry name" value="MurE"/>
    <property type="match status" value="1"/>
</dbReference>